<dbReference type="GeneID" id="94193727"/>
<protein>
    <submittedName>
        <fullName evidence="2">Variant erythrocyte surface antigen-1 family protein</fullName>
    </submittedName>
</protein>
<sequence length="1078" mass="117829">MTEKDLTTCPSNLKEAIDWILRVTGKDGQGGRDNTAALANAVKGLLEAELGELDRLYSEGHANRGELNRLKQGLTMAKDLIGKDASSSKIYSRSPIAKLAIGLSAFIGYTSNGVLFDSSQAGTITGAGIAPSDIVTHRLCDATIAFTIGVLEECKKHSDFKMKDNQEGLKRINKTIENLHGIYGGGPAKLQEVGEQMKTSLNAVNASSVRGLWNSIAAAFVSLGSGMKDKKDQPADVADKVGVYLTNVLNGSNGRTGGTWSSSSGPVGEALKKLVSTLSNNKSIYDPKTLKDFSNTIKQVETALKPKGSYTVNSALTAGVSAFITHLKAKYESAYQTTTATWQQHHAEKCAKIFLGCLPLLFNGLCYLYWGCDPQATGQWSSATLGGGSLRDFMLAMSYGSSFLNGSKRGTDVTGTTLKKFADLKDGMQKAQQVAQARASNGSSESSSALAATTAKVSYSEFLSALKQKGTESSADTSLSALYYCASCYFKSFQIKNAKHAETSPSTIREMLYFLAALPFSPDLGGCENYLDTLLSKPIPVAITHSPVYYKLTAANVNSTLTTSVCLSATTMLGRFQGPGYLGKDDDPFLHNLYCNGIGLKYPSGSALFHKLTDCVYAIQFQMNFLLQQCRGKYSETRGWRDCRFGKEIEPTSSSSTSVLSHICRGYTCEHTKRMQCQHNGTSPNSNGCTHNVSNSAKCGQSPNPASPLQAFLTDKLDGFHLPDKTVLDSTNHFDNHPPGAMCHVKMGFQSTDLRDSTASKGAHITATLLYICANVGSPFRQFCENMLCLTKRTPRILGEFFGFYWQIVTVKASDSVLTDVMAYITETFLHNNEKVKFIKALSELNGSKQTHVSYILNHSAQADLMSLYYPECSGENCGPYLLPLVYSAGATFSLNYASTYLSWVIYLADDFRDWLIELLGRFDSLKCTNCNNSCQPHSSGSHATTCRCPSITQCADVLPLYYEYGFTTLDPKKLKEGKKTCSSFHSQLSAVINGDLYSKALSAIDDFLFLFRFYFFYNLSSFWTIYICLIMYTFFFLLDTLHLRSHVKLTASYMVPSLTLLTSGKPLPITKLTYITQ</sequence>
<accession>A0AAV4LT54</accession>
<dbReference type="AlphaFoldDB" id="A0AAV4LT54"/>
<keyword evidence="1" id="KW-1133">Transmembrane helix</keyword>
<reference evidence="2 3" key="1">
    <citation type="submission" date="2021-06" db="EMBL/GenBank/DDBJ databases">
        <title>Genome sequence of Babesia caballi.</title>
        <authorList>
            <person name="Yamagishi J."/>
            <person name="Kidaka T."/>
            <person name="Ochi A."/>
        </authorList>
    </citation>
    <scope>NUCLEOTIDE SEQUENCE [LARGE SCALE GENOMIC DNA]</scope>
    <source>
        <strain evidence="2">USDA-D6B2</strain>
    </source>
</reference>
<keyword evidence="1" id="KW-0812">Transmembrane</keyword>
<feature type="transmembrane region" description="Helical" evidence="1">
    <location>
        <begin position="1015"/>
        <end position="1039"/>
    </location>
</feature>
<evidence type="ECO:0000313" key="2">
    <source>
        <dbReference type="EMBL" id="GIX62246.1"/>
    </source>
</evidence>
<keyword evidence="3" id="KW-1185">Reference proteome</keyword>
<dbReference type="Proteomes" id="UP001497744">
    <property type="component" value="Unassembled WGS sequence"/>
</dbReference>
<evidence type="ECO:0000256" key="1">
    <source>
        <dbReference type="SAM" id="Phobius"/>
    </source>
</evidence>
<name>A0AAV4LT54_BABCB</name>
<dbReference type="EMBL" id="BPLF01000001">
    <property type="protein sequence ID" value="GIX62246.1"/>
    <property type="molecule type" value="Genomic_DNA"/>
</dbReference>
<evidence type="ECO:0000313" key="3">
    <source>
        <dbReference type="Proteomes" id="UP001497744"/>
    </source>
</evidence>
<dbReference type="RefSeq" id="XP_067714315.1">
    <property type="nucleotide sequence ID" value="XM_067858214.1"/>
</dbReference>
<proteinExistence type="predicted"/>
<organism evidence="2 3">
    <name type="scientific">Babesia caballi</name>
    <dbReference type="NCBI Taxonomy" id="5871"/>
    <lineage>
        <taxon>Eukaryota</taxon>
        <taxon>Sar</taxon>
        <taxon>Alveolata</taxon>
        <taxon>Apicomplexa</taxon>
        <taxon>Aconoidasida</taxon>
        <taxon>Piroplasmida</taxon>
        <taxon>Babesiidae</taxon>
        <taxon>Babesia</taxon>
    </lineage>
</organism>
<comment type="caution">
    <text evidence="2">The sequence shown here is derived from an EMBL/GenBank/DDBJ whole genome shotgun (WGS) entry which is preliminary data.</text>
</comment>
<dbReference type="InterPro" id="IPR024751">
    <property type="entry name" value="VESA1"/>
</dbReference>
<gene>
    <name evidence="2" type="ORF">BcabD6B2_16810</name>
</gene>
<keyword evidence="1" id="KW-0472">Membrane</keyword>
<dbReference type="Pfam" id="PF12785">
    <property type="entry name" value="VESA1_N"/>
    <property type="match status" value="1"/>
</dbReference>